<reference key="1">
    <citation type="submission" date="2016-07" db="EMBL/GenBank/DDBJ databases">
        <title>Nontailed viruses are major unrecognized killers of bacteria in the ocean.</title>
        <authorList>
            <person name="Kauffman K."/>
            <person name="Hussain F."/>
            <person name="Yang J."/>
            <person name="Arevalo P."/>
            <person name="Brown J."/>
            <person name="Cutler M."/>
            <person name="Kelly L."/>
            <person name="Polz M.F."/>
        </authorList>
    </citation>
    <scope>NUCLEOTIDE SEQUENCE [LARGE SCALE GENOMIC DNA]</scope>
    <source>
        <strain>10N.261.52.F7</strain>
    </source>
</reference>
<organism evidence="1">
    <name type="scientific">Vibrio lentus</name>
    <dbReference type="NCBI Taxonomy" id="136468"/>
    <lineage>
        <taxon>Bacteria</taxon>
        <taxon>Pseudomonadati</taxon>
        <taxon>Pseudomonadota</taxon>
        <taxon>Gammaproteobacteria</taxon>
        <taxon>Vibrionales</taxon>
        <taxon>Vibrionaceae</taxon>
        <taxon>Vibrio</taxon>
    </lineage>
</organism>
<sequence length="80" mass="9533">MKVRYRMIYILEKDYAITAMLSSCRISALYVVDETFYDLSITRSKSHDSQTLRSERLLDLDCDNRMIKEHTYSIWAKDNT</sequence>
<evidence type="ECO:0000313" key="1">
    <source>
        <dbReference type="EMBL" id="PMK50455.1"/>
    </source>
</evidence>
<dbReference type="AlphaFoldDB" id="A0AB36XWX9"/>
<name>A0AB36XWX9_9VIBR</name>
<gene>
    <name evidence="1" type="ORF">BCT99_03265</name>
</gene>
<reference evidence="1" key="3">
    <citation type="journal article" date="2018" name="Nature">
        <title>A major lineage of non-tailed dsDNA viruses as unrecognized killers of marine bacteria.</title>
        <authorList>
            <person name="Kauffman K.M."/>
            <person name="Hussain F.A."/>
            <person name="Yang J."/>
            <person name="Arevalo P."/>
            <person name="Brown J.M."/>
            <person name="Chang W.K."/>
            <person name="VanInsberghe D."/>
            <person name="Elsherbini J."/>
            <person name="Sharma R.S."/>
            <person name="Cutler M.B."/>
            <person name="Kelly L."/>
            <person name="Polz M.F."/>
        </authorList>
    </citation>
    <scope>NUCLEOTIDE SEQUENCE</scope>
    <source>
        <strain evidence="1">10N.261.52.F7</strain>
    </source>
</reference>
<reference evidence="1" key="2">
    <citation type="submission" date="2016-07" db="EMBL/GenBank/DDBJ databases">
        <authorList>
            <person name="Kauffman K."/>
            <person name="Arevalo P."/>
            <person name="Polz M.F."/>
        </authorList>
    </citation>
    <scope>NUCLEOTIDE SEQUENCE</scope>
    <source>
        <strain evidence="1">10N.261.52.F7</strain>
    </source>
</reference>
<dbReference type="EMBL" id="MCXM01000001">
    <property type="protein sequence ID" value="PMK50455.1"/>
    <property type="molecule type" value="Genomic_DNA"/>
</dbReference>
<accession>A0AB36XWX9</accession>
<protein>
    <submittedName>
        <fullName evidence="1">Uncharacterized protein</fullName>
    </submittedName>
</protein>
<comment type="caution">
    <text evidence="1">The sequence shown here is derived from an EMBL/GenBank/DDBJ whole genome shotgun (WGS) entry which is preliminary data.</text>
</comment>
<proteinExistence type="predicted"/>